<organism evidence="2 3">
    <name type="scientific">Bradyrhizobium zhanjiangense</name>
    <dbReference type="NCBI Taxonomy" id="1325107"/>
    <lineage>
        <taxon>Bacteria</taxon>
        <taxon>Pseudomonadati</taxon>
        <taxon>Pseudomonadota</taxon>
        <taxon>Alphaproteobacteria</taxon>
        <taxon>Hyphomicrobiales</taxon>
        <taxon>Nitrobacteraceae</taxon>
        <taxon>Bradyrhizobium</taxon>
    </lineage>
</organism>
<dbReference type="RefSeq" id="WP_128932371.1">
    <property type="nucleotide sequence ID" value="NZ_CP022221.1"/>
</dbReference>
<sequence>MGIDLTGLRALNFANRVYGFDFRNTVTLGRHEIHFWKQEFRAAQRNSTLAYDQSIAVGLYCEPLLRKLGAENIVSIDASAFEGASLIHDFNLPIPSDMHEKFDTFLDFGSIEHIFDVAQVVDNIVNLVRPGGHVLIATNANGFPAHGLYQYSPEFFYSLFSKRNGFEDTAVFLIKPSRPKRWHLIKPPVALNRRNQIPFEEQTVLVVFSRKVRSVSDLTVQQSDYDATWTSFATGSWAAWDRRNIPRWKSMLHEVMSPFVFRILSYHVKSSQVRRKYRADHIVIDPDSVDPSDFARMIADAASPKPPSRSELNQTEGATQLH</sequence>
<feature type="compositionally biased region" description="Polar residues" evidence="1">
    <location>
        <begin position="310"/>
        <end position="322"/>
    </location>
</feature>
<protein>
    <recommendedName>
        <fullName evidence="4">Class I SAM-dependent methyltransferase</fullName>
    </recommendedName>
</protein>
<dbReference type="AlphaFoldDB" id="A0A4Q0QIP2"/>
<reference evidence="2 3" key="1">
    <citation type="submission" date="2018-11" db="EMBL/GenBank/DDBJ databases">
        <title>Bradyrhizobium sp. nov., isolated from effective nodules of peanut in China.</title>
        <authorList>
            <person name="Li Y."/>
        </authorList>
    </citation>
    <scope>NUCLEOTIDE SEQUENCE [LARGE SCALE GENOMIC DNA]</scope>
    <source>
        <strain evidence="2 3">CCBAU 51770</strain>
    </source>
</reference>
<evidence type="ECO:0000313" key="2">
    <source>
        <dbReference type="EMBL" id="RXG91914.1"/>
    </source>
</evidence>
<evidence type="ECO:0000313" key="3">
    <source>
        <dbReference type="Proteomes" id="UP000290174"/>
    </source>
</evidence>
<gene>
    <name evidence="2" type="ORF">EAS61_23450</name>
</gene>
<dbReference type="Proteomes" id="UP000290174">
    <property type="component" value="Unassembled WGS sequence"/>
</dbReference>
<dbReference type="Gene3D" id="3.40.50.150">
    <property type="entry name" value="Vaccinia Virus protein VP39"/>
    <property type="match status" value="1"/>
</dbReference>
<name>A0A4Q0QIP2_9BRAD</name>
<comment type="caution">
    <text evidence="2">The sequence shown here is derived from an EMBL/GenBank/DDBJ whole genome shotgun (WGS) entry which is preliminary data.</text>
</comment>
<accession>A0A4Q0QIP2</accession>
<proteinExistence type="predicted"/>
<evidence type="ECO:0008006" key="4">
    <source>
        <dbReference type="Google" id="ProtNLM"/>
    </source>
</evidence>
<dbReference type="SUPFAM" id="SSF53335">
    <property type="entry name" value="S-adenosyl-L-methionine-dependent methyltransferases"/>
    <property type="match status" value="1"/>
</dbReference>
<evidence type="ECO:0000256" key="1">
    <source>
        <dbReference type="SAM" id="MobiDB-lite"/>
    </source>
</evidence>
<dbReference type="InterPro" id="IPR029063">
    <property type="entry name" value="SAM-dependent_MTases_sf"/>
</dbReference>
<dbReference type="EMBL" id="RKMK01000024">
    <property type="protein sequence ID" value="RXG91914.1"/>
    <property type="molecule type" value="Genomic_DNA"/>
</dbReference>
<feature type="region of interest" description="Disordered" evidence="1">
    <location>
        <begin position="300"/>
        <end position="322"/>
    </location>
</feature>